<gene>
    <name evidence="3" type="ORF">G9444_1811</name>
</gene>
<evidence type="ECO:0000313" key="4">
    <source>
        <dbReference type="Proteomes" id="UP000502345"/>
    </source>
</evidence>
<evidence type="ECO:0000313" key="3">
    <source>
        <dbReference type="EMBL" id="QIP39055.1"/>
    </source>
</evidence>
<dbReference type="CDD" id="cd02027">
    <property type="entry name" value="APSK"/>
    <property type="match status" value="1"/>
</dbReference>
<accession>A0A6G9CPU3</accession>
<dbReference type="GO" id="GO:0004781">
    <property type="term" value="F:sulfate adenylyltransferase (ATP) activity"/>
    <property type="evidence" value="ECO:0007669"/>
    <property type="project" value="TreeGrafter"/>
</dbReference>
<dbReference type="GO" id="GO:0010134">
    <property type="term" value="P:sulfate assimilation via adenylyl sulfate reduction"/>
    <property type="evidence" value="ECO:0007669"/>
    <property type="project" value="TreeGrafter"/>
</dbReference>
<dbReference type="Gene3D" id="3.40.50.300">
    <property type="entry name" value="P-loop containing nucleotide triphosphate hydrolases"/>
    <property type="match status" value="1"/>
</dbReference>
<dbReference type="GO" id="GO:0004020">
    <property type="term" value="F:adenylylsulfate kinase activity"/>
    <property type="evidence" value="ECO:0007669"/>
    <property type="project" value="InterPro"/>
</dbReference>
<dbReference type="EMBL" id="CP050124">
    <property type="protein sequence ID" value="QIP39055.1"/>
    <property type="molecule type" value="Genomic_DNA"/>
</dbReference>
<evidence type="ECO:0000259" key="2">
    <source>
        <dbReference type="Pfam" id="PF01583"/>
    </source>
</evidence>
<evidence type="ECO:0000256" key="1">
    <source>
        <dbReference type="ARBA" id="ARBA00022679"/>
    </source>
</evidence>
<dbReference type="GO" id="GO:0005524">
    <property type="term" value="F:ATP binding"/>
    <property type="evidence" value="ECO:0007669"/>
    <property type="project" value="InterPro"/>
</dbReference>
<dbReference type="PANTHER" id="PTHR42700:SF1">
    <property type="entry name" value="SULFATE ADENYLYLTRANSFERASE"/>
    <property type="match status" value="1"/>
</dbReference>
<dbReference type="InterPro" id="IPR027417">
    <property type="entry name" value="P-loop_NTPase"/>
</dbReference>
<dbReference type="SUPFAM" id="SSF52540">
    <property type="entry name" value="P-loop containing nucleoside triphosphate hydrolases"/>
    <property type="match status" value="1"/>
</dbReference>
<dbReference type="Pfam" id="PF01583">
    <property type="entry name" value="APS_kinase"/>
    <property type="match status" value="1"/>
</dbReference>
<feature type="domain" description="APS kinase" evidence="2">
    <location>
        <begin position="2"/>
        <end position="75"/>
    </location>
</feature>
<protein>
    <recommendedName>
        <fullName evidence="2">APS kinase domain-containing protein</fullName>
    </recommendedName>
</protein>
<reference evidence="3 4" key="1">
    <citation type="submission" date="2020-03" db="EMBL/GenBank/DDBJ databases">
        <title>Screen low temperature-resistant strains for efficient degradation of petroleum hydrocarbons under the low temperature.</title>
        <authorList>
            <person name="Wang Y."/>
            <person name="Chen J."/>
        </authorList>
    </citation>
    <scope>NUCLEOTIDE SEQUENCE [LARGE SCALE GENOMIC DNA]</scope>
    <source>
        <strain evidence="3 4">KB1</strain>
    </source>
</reference>
<proteinExistence type="predicted"/>
<organism evidence="3 4">
    <name type="scientific">Rhodococcus erythropolis</name>
    <name type="common">Arthrobacter picolinophilus</name>
    <dbReference type="NCBI Taxonomy" id="1833"/>
    <lineage>
        <taxon>Bacteria</taxon>
        <taxon>Bacillati</taxon>
        <taxon>Actinomycetota</taxon>
        <taxon>Actinomycetes</taxon>
        <taxon>Mycobacteriales</taxon>
        <taxon>Nocardiaceae</taxon>
        <taxon>Rhodococcus</taxon>
        <taxon>Rhodococcus erythropolis group</taxon>
    </lineage>
</organism>
<dbReference type="Proteomes" id="UP000502345">
    <property type="component" value="Chromosome"/>
</dbReference>
<dbReference type="AlphaFoldDB" id="A0A6G9CPU3"/>
<dbReference type="InterPro" id="IPR050512">
    <property type="entry name" value="Sulf_AdTrans/APS_kinase"/>
</dbReference>
<keyword evidence="1" id="KW-0808">Transferase</keyword>
<dbReference type="InterPro" id="IPR059117">
    <property type="entry name" value="APS_kinase_dom"/>
</dbReference>
<sequence>MLASFISPFEAERHAARELIGDEQFVEIFVDTALAVAEERDPKGLYKKARRGELVNFTGIDSPYEPPQNPDIHIDTGVTTTEDAAIAIVDHLRARGTIS</sequence>
<name>A0A6G9CPU3_RHOER</name>
<dbReference type="PANTHER" id="PTHR42700">
    <property type="entry name" value="SULFATE ADENYLYLTRANSFERASE"/>
    <property type="match status" value="1"/>
</dbReference>
<dbReference type="GO" id="GO:0019379">
    <property type="term" value="P:sulfate assimilation, phosphoadenylyl sulfate reduction by phosphoadenylyl-sulfate reductase (thioredoxin)"/>
    <property type="evidence" value="ECO:0007669"/>
    <property type="project" value="TreeGrafter"/>
</dbReference>
<dbReference type="GO" id="GO:0005737">
    <property type="term" value="C:cytoplasm"/>
    <property type="evidence" value="ECO:0007669"/>
    <property type="project" value="TreeGrafter"/>
</dbReference>